<accession>A0ABD0R4D6</accession>
<feature type="region of interest" description="Disordered" evidence="1">
    <location>
        <begin position="1"/>
        <end position="62"/>
    </location>
</feature>
<reference evidence="2 3" key="1">
    <citation type="submission" date="2024-05" db="EMBL/GenBank/DDBJ databases">
        <title>Genome sequencing and assembly of Indian major carp, Cirrhinus mrigala (Hamilton, 1822).</title>
        <authorList>
            <person name="Mohindra V."/>
            <person name="Chowdhury L.M."/>
            <person name="Lal K."/>
            <person name="Jena J.K."/>
        </authorList>
    </citation>
    <scope>NUCLEOTIDE SEQUENCE [LARGE SCALE GENOMIC DNA]</scope>
    <source>
        <strain evidence="2">CM1030</strain>
        <tissue evidence="2">Blood</tissue>
    </source>
</reference>
<feature type="non-terminal residue" evidence="2">
    <location>
        <position position="1"/>
    </location>
</feature>
<evidence type="ECO:0000313" key="2">
    <source>
        <dbReference type="EMBL" id="KAL0193379.1"/>
    </source>
</evidence>
<feature type="compositionally biased region" description="Polar residues" evidence="1">
    <location>
        <begin position="47"/>
        <end position="62"/>
    </location>
</feature>
<name>A0ABD0R4D6_CIRMR</name>
<dbReference type="EMBL" id="JAMKFB020000005">
    <property type="protein sequence ID" value="KAL0193379.1"/>
    <property type="molecule type" value="Genomic_DNA"/>
</dbReference>
<evidence type="ECO:0000313" key="3">
    <source>
        <dbReference type="Proteomes" id="UP001529510"/>
    </source>
</evidence>
<organism evidence="2 3">
    <name type="scientific">Cirrhinus mrigala</name>
    <name type="common">Mrigala</name>
    <dbReference type="NCBI Taxonomy" id="683832"/>
    <lineage>
        <taxon>Eukaryota</taxon>
        <taxon>Metazoa</taxon>
        <taxon>Chordata</taxon>
        <taxon>Craniata</taxon>
        <taxon>Vertebrata</taxon>
        <taxon>Euteleostomi</taxon>
        <taxon>Actinopterygii</taxon>
        <taxon>Neopterygii</taxon>
        <taxon>Teleostei</taxon>
        <taxon>Ostariophysi</taxon>
        <taxon>Cypriniformes</taxon>
        <taxon>Cyprinidae</taxon>
        <taxon>Labeoninae</taxon>
        <taxon>Labeonini</taxon>
        <taxon>Cirrhinus</taxon>
    </lineage>
</organism>
<dbReference type="AlphaFoldDB" id="A0ABD0R4D6"/>
<comment type="caution">
    <text evidence="2">The sequence shown here is derived from an EMBL/GenBank/DDBJ whole genome shotgun (WGS) entry which is preliminary data.</text>
</comment>
<protein>
    <submittedName>
        <fullName evidence="2">Uncharacterized protein</fullName>
    </submittedName>
</protein>
<proteinExistence type="predicted"/>
<keyword evidence="3" id="KW-1185">Reference proteome</keyword>
<sequence>PVSTAKTIAMAGQDPSLQLDRKGEGTANHSVPVLGGTTRRSVKNRPPVNNSGMTNTLTVDHP</sequence>
<dbReference type="Proteomes" id="UP001529510">
    <property type="component" value="Unassembled WGS sequence"/>
</dbReference>
<gene>
    <name evidence="2" type="ORF">M9458_011675</name>
</gene>
<evidence type="ECO:0000256" key="1">
    <source>
        <dbReference type="SAM" id="MobiDB-lite"/>
    </source>
</evidence>